<proteinExistence type="predicted"/>
<dbReference type="EMBL" id="JAOQAZ010000008">
    <property type="protein sequence ID" value="KAJ4264490.1"/>
    <property type="molecule type" value="Genomic_DNA"/>
</dbReference>
<feature type="compositionally biased region" description="Basic and acidic residues" evidence="1">
    <location>
        <begin position="117"/>
        <end position="139"/>
    </location>
</feature>
<reference evidence="2" key="1">
    <citation type="submission" date="2022-09" db="EMBL/GenBank/DDBJ databases">
        <title>Fusarium specimens isolated from Avocado Roots.</title>
        <authorList>
            <person name="Stajich J."/>
            <person name="Roper C."/>
            <person name="Heimlech-Rivalta G."/>
        </authorList>
    </citation>
    <scope>NUCLEOTIDE SEQUENCE</scope>
    <source>
        <strain evidence="2">CF00136</strain>
    </source>
</reference>
<sequence>MATQDASNAQPELTDVEVHALRRAQWTAISEHQVELCDILNKLEHHPNGILRSLGPDRDVHDAVPLSPHLIKALLDRMPFVPQNEIDYRGVDGRNTPKEQWFHPDRSLLPRPLALTDEERKVQESKADETRKLLEEMKKKPPPCAPQVMSDHDLGLKGISSA</sequence>
<name>A0A9W8S394_9HYPO</name>
<evidence type="ECO:0000313" key="2">
    <source>
        <dbReference type="EMBL" id="KAJ4264490.1"/>
    </source>
</evidence>
<protein>
    <submittedName>
        <fullName evidence="2">Uncharacterized protein</fullName>
    </submittedName>
</protein>
<organism evidence="2 3">
    <name type="scientific">Fusarium torreyae</name>
    <dbReference type="NCBI Taxonomy" id="1237075"/>
    <lineage>
        <taxon>Eukaryota</taxon>
        <taxon>Fungi</taxon>
        <taxon>Dikarya</taxon>
        <taxon>Ascomycota</taxon>
        <taxon>Pezizomycotina</taxon>
        <taxon>Sordariomycetes</taxon>
        <taxon>Hypocreomycetidae</taxon>
        <taxon>Hypocreales</taxon>
        <taxon>Nectriaceae</taxon>
        <taxon>Fusarium</taxon>
    </lineage>
</organism>
<feature type="region of interest" description="Disordered" evidence="1">
    <location>
        <begin position="116"/>
        <end position="162"/>
    </location>
</feature>
<dbReference type="Proteomes" id="UP001152049">
    <property type="component" value="Unassembled WGS sequence"/>
</dbReference>
<accession>A0A9W8S394</accession>
<comment type="caution">
    <text evidence="2">The sequence shown here is derived from an EMBL/GenBank/DDBJ whole genome shotgun (WGS) entry which is preliminary data.</text>
</comment>
<keyword evidence="3" id="KW-1185">Reference proteome</keyword>
<gene>
    <name evidence="2" type="ORF">NW762_005690</name>
</gene>
<evidence type="ECO:0000313" key="3">
    <source>
        <dbReference type="Proteomes" id="UP001152049"/>
    </source>
</evidence>
<evidence type="ECO:0000256" key="1">
    <source>
        <dbReference type="SAM" id="MobiDB-lite"/>
    </source>
</evidence>
<dbReference type="AlphaFoldDB" id="A0A9W8S394"/>
<dbReference type="OrthoDB" id="3660917at2759"/>